<gene>
    <name evidence="1" type="ORF">HX826_21280</name>
</gene>
<evidence type="ECO:0000313" key="1">
    <source>
        <dbReference type="EMBL" id="NWD44417.1"/>
    </source>
</evidence>
<comment type="caution">
    <text evidence="1">The sequence shown here is derived from an EMBL/GenBank/DDBJ whole genome shotgun (WGS) entry which is preliminary data.</text>
</comment>
<evidence type="ECO:0008006" key="3">
    <source>
        <dbReference type="Google" id="ProtNLM"/>
    </source>
</evidence>
<dbReference type="InterPro" id="IPR032417">
    <property type="entry name" value="GrlR"/>
</dbReference>
<dbReference type="InterPro" id="IPR043019">
    <property type="entry name" value="GrlR_sf"/>
</dbReference>
<name>A0AAJ3H6P5_9PSED</name>
<dbReference type="RefSeq" id="WP_177026819.1">
    <property type="nucleotide sequence ID" value="NZ_JACAQR010000030.1"/>
</dbReference>
<evidence type="ECO:0000313" key="2">
    <source>
        <dbReference type="Proteomes" id="UP000546584"/>
    </source>
</evidence>
<dbReference type="AlphaFoldDB" id="A0AAJ3H6P5"/>
<proteinExistence type="predicted"/>
<dbReference type="Pfam" id="PF16518">
    <property type="entry name" value="GrlR"/>
    <property type="match status" value="1"/>
</dbReference>
<sequence length="111" mass="11552">MSNGIFSVAFRSNRPDHGDGLVVIKDGSVNGGDPNYLYQGQVPTTSGAFTGQFKVSMWRAGNTNVAGVDNYLLNANGNIDYEGGTVSLSGTVEGAPHVQITLHGKKVAPAV</sequence>
<dbReference type="EMBL" id="JACAQR010000030">
    <property type="protein sequence ID" value="NWD44417.1"/>
    <property type="molecule type" value="Genomic_DNA"/>
</dbReference>
<organism evidence="1 2">
    <name type="scientific">Pseudomonas yamanorum</name>
    <dbReference type="NCBI Taxonomy" id="515393"/>
    <lineage>
        <taxon>Bacteria</taxon>
        <taxon>Pseudomonadati</taxon>
        <taxon>Pseudomonadota</taxon>
        <taxon>Gammaproteobacteria</taxon>
        <taxon>Pseudomonadales</taxon>
        <taxon>Pseudomonadaceae</taxon>
        <taxon>Pseudomonas</taxon>
    </lineage>
</organism>
<reference evidence="1 2" key="1">
    <citation type="submission" date="2020-04" db="EMBL/GenBank/DDBJ databases">
        <title>Molecular characterization of pseudomonads from Agaricus bisporus reveal novel blotch 2 pathogens in Western Europe.</title>
        <authorList>
            <person name="Taparia T."/>
            <person name="Krijger M."/>
            <person name="Haynes E."/>
            <person name="Elpinstone J.G."/>
            <person name="Noble R."/>
            <person name="Van Der Wolf J."/>
        </authorList>
    </citation>
    <scope>NUCLEOTIDE SEQUENCE [LARGE SCALE GENOMIC DNA]</scope>
    <source>
        <strain evidence="1 2">IPO3753</strain>
    </source>
</reference>
<protein>
    <recommendedName>
        <fullName evidence="3">T3SS negative regulator,GrlR</fullName>
    </recommendedName>
</protein>
<dbReference type="Proteomes" id="UP000546584">
    <property type="component" value="Unassembled WGS sequence"/>
</dbReference>
<accession>A0AAJ3H6P5</accession>
<dbReference type="Gene3D" id="2.40.128.380">
    <property type="entry name" value="T3SS negative regulator GrlR"/>
    <property type="match status" value="1"/>
</dbReference>